<organism evidence="2 3">
    <name type="scientific">Wickerhamiella sorbophila</name>
    <dbReference type="NCBI Taxonomy" id="45607"/>
    <lineage>
        <taxon>Eukaryota</taxon>
        <taxon>Fungi</taxon>
        <taxon>Dikarya</taxon>
        <taxon>Ascomycota</taxon>
        <taxon>Saccharomycotina</taxon>
        <taxon>Dipodascomycetes</taxon>
        <taxon>Dipodascales</taxon>
        <taxon>Trichomonascaceae</taxon>
        <taxon>Wickerhamiella</taxon>
    </lineage>
</organism>
<reference evidence="2 3" key="1">
    <citation type="submission" date="2017-04" db="EMBL/GenBank/DDBJ databases">
        <title>Genome sequencing of [Candida] sorbophila.</title>
        <authorList>
            <person name="Ahn J.O."/>
        </authorList>
    </citation>
    <scope>NUCLEOTIDE SEQUENCE [LARGE SCALE GENOMIC DNA]</scope>
    <source>
        <strain evidence="2 3">DS02</strain>
    </source>
</reference>
<keyword evidence="1" id="KW-0812">Transmembrane</keyword>
<evidence type="ECO:0000313" key="3">
    <source>
        <dbReference type="Proteomes" id="UP000238350"/>
    </source>
</evidence>
<evidence type="ECO:0000256" key="1">
    <source>
        <dbReference type="SAM" id="Phobius"/>
    </source>
</evidence>
<dbReference type="RefSeq" id="XP_024662506.1">
    <property type="nucleotide sequence ID" value="XM_024806738.1"/>
</dbReference>
<protein>
    <submittedName>
        <fullName evidence="2">Uncharacterized protein</fullName>
    </submittedName>
</protein>
<accession>A0A2T0FC69</accession>
<dbReference type="EMBL" id="NDIQ01000001">
    <property type="protein sequence ID" value="PRT52560.1"/>
    <property type="molecule type" value="Genomic_DNA"/>
</dbReference>
<comment type="caution">
    <text evidence="2">The sequence shown here is derived from an EMBL/GenBank/DDBJ whole genome shotgun (WGS) entry which is preliminary data.</text>
</comment>
<evidence type="ECO:0000313" key="2">
    <source>
        <dbReference type="EMBL" id="PRT52560.1"/>
    </source>
</evidence>
<keyword evidence="3" id="KW-1185">Reference proteome</keyword>
<gene>
    <name evidence="2" type="ORF">B9G98_00180</name>
</gene>
<dbReference type="Proteomes" id="UP000238350">
    <property type="component" value="Unassembled WGS sequence"/>
</dbReference>
<dbReference type="OrthoDB" id="3784821at2759"/>
<dbReference type="AlphaFoldDB" id="A0A2T0FC69"/>
<keyword evidence="1" id="KW-0472">Membrane</keyword>
<name>A0A2T0FC69_9ASCO</name>
<keyword evidence="1" id="KW-1133">Transmembrane helix</keyword>
<feature type="transmembrane region" description="Helical" evidence="1">
    <location>
        <begin position="31"/>
        <end position="50"/>
    </location>
</feature>
<dbReference type="GeneID" id="36513929"/>
<proteinExistence type="predicted"/>
<sequence>MARQIRPVRPVEERPPIEVPKPNFKGKGNRSVFLIMLSIPLVAVTTAVLYKRVLVGQPKRVQTGEYTPDGGLRMFTEDEREDRDSKSWMTRIFGREK</sequence>